<protein>
    <submittedName>
        <fullName evidence="2">Uncharacterized protein</fullName>
    </submittedName>
</protein>
<dbReference type="EMBL" id="CAJZBQ010000030">
    <property type="protein sequence ID" value="CAG9322256.1"/>
    <property type="molecule type" value="Genomic_DNA"/>
</dbReference>
<evidence type="ECO:0000313" key="3">
    <source>
        <dbReference type="Proteomes" id="UP001162131"/>
    </source>
</evidence>
<name>A0AAU9JAK7_9CILI</name>
<comment type="caution">
    <text evidence="2">The sequence shown here is derived from an EMBL/GenBank/DDBJ whole genome shotgun (WGS) entry which is preliminary data.</text>
</comment>
<gene>
    <name evidence="2" type="ORF">BSTOLATCC_MIC30630</name>
</gene>
<sequence length="101" mass="11768">MSNTPHSSPSLSQTLDLVEEERRQLESLCEELEAVYRAMNEDLDSLWESTKPRLEEAFRITVDEHNEKLDELQRARVKQEQLCNDLASAQDFVNQITQFIS</sequence>
<dbReference type="AlphaFoldDB" id="A0AAU9JAK7"/>
<feature type="coiled-coil region" evidence="1">
    <location>
        <begin position="11"/>
        <end position="89"/>
    </location>
</feature>
<accession>A0AAU9JAK7</accession>
<reference evidence="2" key="1">
    <citation type="submission" date="2021-09" db="EMBL/GenBank/DDBJ databases">
        <authorList>
            <consortium name="AG Swart"/>
            <person name="Singh M."/>
            <person name="Singh A."/>
            <person name="Seah K."/>
            <person name="Emmerich C."/>
        </authorList>
    </citation>
    <scope>NUCLEOTIDE SEQUENCE</scope>
    <source>
        <strain evidence="2">ATCC30299</strain>
    </source>
</reference>
<evidence type="ECO:0000313" key="2">
    <source>
        <dbReference type="EMBL" id="CAG9322256.1"/>
    </source>
</evidence>
<organism evidence="2 3">
    <name type="scientific">Blepharisma stoltei</name>
    <dbReference type="NCBI Taxonomy" id="1481888"/>
    <lineage>
        <taxon>Eukaryota</taxon>
        <taxon>Sar</taxon>
        <taxon>Alveolata</taxon>
        <taxon>Ciliophora</taxon>
        <taxon>Postciliodesmatophora</taxon>
        <taxon>Heterotrichea</taxon>
        <taxon>Heterotrichida</taxon>
        <taxon>Blepharismidae</taxon>
        <taxon>Blepharisma</taxon>
    </lineage>
</organism>
<evidence type="ECO:0000256" key="1">
    <source>
        <dbReference type="SAM" id="Coils"/>
    </source>
</evidence>
<keyword evidence="3" id="KW-1185">Reference proteome</keyword>
<dbReference type="Proteomes" id="UP001162131">
    <property type="component" value="Unassembled WGS sequence"/>
</dbReference>
<keyword evidence="1" id="KW-0175">Coiled coil</keyword>
<proteinExistence type="predicted"/>